<dbReference type="GO" id="GO:0009398">
    <property type="term" value="P:FMN biosynthetic process"/>
    <property type="evidence" value="ECO:0007669"/>
    <property type="project" value="UniProtKB-UniRule"/>
</dbReference>
<keyword evidence="9 14" id="KW-0274">FAD</keyword>
<dbReference type="UniPathway" id="UPA00276">
    <property type="reaction ID" value="UER00406"/>
</dbReference>
<feature type="domain" description="Riboflavin kinase" evidence="15">
    <location>
        <begin position="184"/>
        <end position="312"/>
    </location>
</feature>
<dbReference type="NCBIfam" id="NF004162">
    <property type="entry name" value="PRK05627.1-5"/>
    <property type="match status" value="1"/>
</dbReference>
<evidence type="ECO:0000256" key="5">
    <source>
        <dbReference type="ARBA" id="ARBA00022679"/>
    </source>
</evidence>
<evidence type="ECO:0000256" key="7">
    <source>
        <dbReference type="ARBA" id="ARBA00022741"/>
    </source>
</evidence>
<dbReference type="NCBIfam" id="TIGR00083">
    <property type="entry name" value="ribF"/>
    <property type="match status" value="1"/>
</dbReference>
<dbReference type="RefSeq" id="WP_096182294.1">
    <property type="nucleotide sequence ID" value="NZ_BDUF01000059.1"/>
</dbReference>
<evidence type="ECO:0000256" key="6">
    <source>
        <dbReference type="ARBA" id="ARBA00022695"/>
    </source>
</evidence>
<evidence type="ECO:0000256" key="9">
    <source>
        <dbReference type="ARBA" id="ARBA00022827"/>
    </source>
</evidence>
<gene>
    <name evidence="16" type="ORF">EFBL_2199</name>
</gene>
<evidence type="ECO:0000256" key="13">
    <source>
        <dbReference type="ARBA" id="ARBA00049494"/>
    </source>
</evidence>
<dbReference type="SMART" id="SM00904">
    <property type="entry name" value="Flavokinase"/>
    <property type="match status" value="1"/>
</dbReference>
<dbReference type="InterPro" id="IPR015864">
    <property type="entry name" value="FAD_synthase"/>
</dbReference>
<dbReference type="InterPro" id="IPR004821">
    <property type="entry name" value="Cyt_trans-like"/>
</dbReference>
<evidence type="ECO:0000259" key="15">
    <source>
        <dbReference type="SMART" id="SM00904"/>
    </source>
</evidence>
<keyword evidence="17" id="KW-1185">Reference proteome</keyword>
<dbReference type="Gene3D" id="3.40.50.620">
    <property type="entry name" value="HUPs"/>
    <property type="match status" value="1"/>
</dbReference>
<dbReference type="FunFam" id="3.40.50.620:FF:000021">
    <property type="entry name" value="Riboflavin biosynthesis protein"/>
    <property type="match status" value="1"/>
</dbReference>
<comment type="catalytic activity">
    <reaction evidence="12 14">
        <text>riboflavin + ATP = FMN + ADP + H(+)</text>
        <dbReference type="Rhea" id="RHEA:14357"/>
        <dbReference type="ChEBI" id="CHEBI:15378"/>
        <dbReference type="ChEBI" id="CHEBI:30616"/>
        <dbReference type="ChEBI" id="CHEBI:57986"/>
        <dbReference type="ChEBI" id="CHEBI:58210"/>
        <dbReference type="ChEBI" id="CHEBI:456216"/>
        <dbReference type="EC" id="2.7.1.26"/>
    </reaction>
</comment>
<dbReference type="InterPro" id="IPR023468">
    <property type="entry name" value="Riboflavin_kinase"/>
</dbReference>
<dbReference type="EC" id="2.7.1.26" evidence="14"/>
<dbReference type="SUPFAM" id="SSF52374">
    <property type="entry name" value="Nucleotidylyl transferase"/>
    <property type="match status" value="1"/>
</dbReference>
<keyword evidence="6 14" id="KW-0548">Nucleotidyltransferase</keyword>
<dbReference type="GO" id="GO:0009231">
    <property type="term" value="P:riboflavin biosynthetic process"/>
    <property type="evidence" value="ECO:0007669"/>
    <property type="project" value="InterPro"/>
</dbReference>
<dbReference type="PANTHER" id="PTHR22749">
    <property type="entry name" value="RIBOFLAVIN KINASE/FMN ADENYLYLTRANSFERASE"/>
    <property type="match status" value="1"/>
</dbReference>
<evidence type="ECO:0000313" key="17">
    <source>
        <dbReference type="Proteomes" id="UP000217785"/>
    </source>
</evidence>
<dbReference type="Pfam" id="PF01687">
    <property type="entry name" value="Flavokinase"/>
    <property type="match status" value="1"/>
</dbReference>
<name>A0A292YDT8_9BACL</name>
<comment type="catalytic activity">
    <reaction evidence="13 14">
        <text>FMN + ATP + H(+) = FAD + diphosphate</text>
        <dbReference type="Rhea" id="RHEA:17237"/>
        <dbReference type="ChEBI" id="CHEBI:15378"/>
        <dbReference type="ChEBI" id="CHEBI:30616"/>
        <dbReference type="ChEBI" id="CHEBI:33019"/>
        <dbReference type="ChEBI" id="CHEBI:57692"/>
        <dbReference type="ChEBI" id="CHEBI:58210"/>
        <dbReference type="EC" id="2.7.7.2"/>
    </reaction>
</comment>
<evidence type="ECO:0000256" key="1">
    <source>
        <dbReference type="ARBA" id="ARBA00004726"/>
    </source>
</evidence>
<keyword evidence="4 14" id="KW-0288">FMN</keyword>
<comment type="caution">
    <text evidence="16">The sequence shown here is derived from an EMBL/GenBank/DDBJ whole genome shotgun (WGS) entry which is preliminary data.</text>
</comment>
<evidence type="ECO:0000256" key="3">
    <source>
        <dbReference type="ARBA" id="ARBA00022630"/>
    </source>
</evidence>
<keyword evidence="8 14" id="KW-0418">Kinase</keyword>
<evidence type="ECO:0000256" key="4">
    <source>
        <dbReference type="ARBA" id="ARBA00022643"/>
    </source>
</evidence>
<evidence type="ECO:0000256" key="14">
    <source>
        <dbReference type="PIRNR" id="PIRNR004491"/>
    </source>
</evidence>
<reference evidence="17" key="1">
    <citation type="submission" date="2017-07" db="EMBL/GenBank/DDBJ databases">
        <title>Draft genome sequence of Effusibacillus lacus strain skLN1.</title>
        <authorList>
            <person name="Watanabe M."/>
            <person name="Kojima H."/>
            <person name="Fukui M."/>
        </authorList>
    </citation>
    <scope>NUCLEOTIDE SEQUENCE [LARGE SCALE GENOMIC DNA]</scope>
    <source>
        <strain evidence="17">skLN1</strain>
    </source>
</reference>
<dbReference type="Pfam" id="PF06574">
    <property type="entry name" value="FAD_syn"/>
    <property type="match status" value="1"/>
</dbReference>
<evidence type="ECO:0000256" key="11">
    <source>
        <dbReference type="ARBA" id="ARBA00023268"/>
    </source>
</evidence>
<protein>
    <recommendedName>
        <fullName evidence="14">Riboflavin biosynthesis protein</fullName>
    </recommendedName>
    <domain>
        <recommendedName>
            <fullName evidence="14">Riboflavin kinase</fullName>
            <ecNumber evidence="14">2.7.1.26</ecNumber>
        </recommendedName>
        <alternativeName>
            <fullName evidence="14">Flavokinase</fullName>
        </alternativeName>
    </domain>
    <domain>
        <recommendedName>
            <fullName evidence="14">FMN adenylyltransferase</fullName>
            <ecNumber evidence="14">2.7.7.2</ecNumber>
        </recommendedName>
        <alternativeName>
            <fullName evidence="14">FAD pyrophosphorylase</fullName>
        </alternativeName>
        <alternativeName>
            <fullName evidence="14">FAD synthase</fullName>
        </alternativeName>
    </domain>
</protein>
<dbReference type="UniPathway" id="UPA00277">
    <property type="reaction ID" value="UER00407"/>
</dbReference>
<dbReference type="AlphaFoldDB" id="A0A292YDT8"/>
<dbReference type="NCBIfam" id="TIGR00125">
    <property type="entry name" value="cyt_tran_rel"/>
    <property type="match status" value="1"/>
</dbReference>
<keyword evidence="7 14" id="KW-0547">Nucleotide-binding</keyword>
<dbReference type="GO" id="GO:0003919">
    <property type="term" value="F:FMN adenylyltransferase activity"/>
    <property type="evidence" value="ECO:0007669"/>
    <property type="project" value="UniProtKB-UniRule"/>
</dbReference>
<evidence type="ECO:0000256" key="2">
    <source>
        <dbReference type="ARBA" id="ARBA00005201"/>
    </source>
</evidence>
<dbReference type="GO" id="GO:0008531">
    <property type="term" value="F:riboflavin kinase activity"/>
    <property type="evidence" value="ECO:0007669"/>
    <property type="project" value="UniProtKB-UniRule"/>
</dbReference>
<dbReference type="InterPro" id="IPR015865">
    <property type="entry name" value="Riboflavin_kinase_bac/euk"/>
</dbReference>
<dbReference type="PANTHER" id="PTHR22749:SF6">
    <property type="entry name" value="RIBOFLAVIN KINASE"/>
    <property type="match status" value="1"/>
</dbReference>
<evidence type="ECO:0000313" key="16">
    <source>
        <dbReference type="EMBL" id="GAX90572.1"/>
    </source>
</evidence>
<dbReference type="GO" id="GO:0005524">
    <property type="term" value="F:ATP binding"/>
    <property type="evidence" value="ECO:0007669"/>
    <property type="project" value="UniProtKB-UniRule"/>
</dbReference>
<sequence>MKTVRIAGLPGNQTYEPSVMALGNFDGVHKGHRQIVEEARTIANHKGVKLAVMTFDPHPRQVLGVGSNYDQQLTPLPIKLKLLKELNVDICYVIHFDKRFAAVSSGGFVEDYLWRLNAAAVVVGFDYRFGAGGRADASVLKGLVEQAGKTVHIVPAVNLYGEKISSSFIREKLLLGEVKLAAELLGKPYEIVGEIVRGEGRGKHLGFPTANIAPSHKFVLPRTGVYLIKGYLSGSENIYNGLMNVGYKPTFHDTENQVTLEAHLFDFSGDIYHRQISVEFIDFLRAEKKFNSARELIDQIGADIAEAKRRLR</sequence>
<keyword evidence="3 14" id="KW-0285">Flavoprotein</keyword>
<evidence type="ECO:0000256" key="12">
    <source>
        <dbReference type="ARBA" id="ARBA00047880"/>
    </source>
</evidence>
<accession>A0A292YDT8</accession>
<comment type="pathway">
    <text evidence="2 14">Cofactor biosynthesis; FMN biosynthesis; FMN from riboflavin (ATP route): step 1/1.</text>
</comment>
<dbReference type="PIRSF" id="PIRSF004491">
    <property type="entry name" value="FAD_Synth"/>
    <property type="match status" value="1"/>
</dbReference>
<comment type="similarity">
    <text evidence="14">Belongs to the ribF family.</text>
</comment>
<dbReference type="InterPro" id="IPR014729">
    <property type="entry name" value="Rossmann-like_a/b/a_fold"/>
</dbReference>
<organism evidence="16 17">
    <name type="scientific">Effusibacillus lacus</name>
    <dbReference type="NCBI Taxonomy" id="1348429"/>
    <lineage>
        <taxon>Bacteria</taxon>
        <taxon>Bacillati</taxon>
        <taxon>Bacillota</taxon>
        <taxon>Bacilli</taxon>
        <taxon>Bacillales</taxon>
        <taxon>Alicyclobacillaceae</taxon>
        <taxon>Effusibacillus</taxon>
    </lineage>
</organism>
<dbReference type="OrthoDB" id="9803667at2"/>
<dbReference type="Gene3D" id="2.40.30.30">
    <property type="entry name" value="Riboflavin kinase-like"/>
    <property type="match status" value="1"/>
</dbReference>
<dbReference type="CDD" id="cd02064">
    <property type="entry name" value="FAD_synthetase_N"/>
    <property type="match status" value="1"/>
</dbReference>
<comment type="pathway">
    <text evidence="1 14">Cofactor biosynthesis; FAD biosynthesis; FAD from FMN: step 1/1.</text>
</comment>
<keyword evidence="5 14" id="KW-0808">Transferase</keyword>
<keyword evidence="10 14" id="KW-0067">ATP-binding</keyword>
<dbReference type="InterPro" id="IPR023465">
    <property type="entry name" value="Riboflavin_kinase_dom_sf"/>
</dbReference>
<dbReference type="GO" id="GO:0006747">
    <property type="term" value="P:FAD biosynthetic process"/>
    <property type="evidence" value="ECO:0007669"/>
    <property type="project" value="UniProtKB-UniRule"/>
</dbReference>
<dbReference type="SUPFAM" id="SSF82114">
    <property type="entry name" value="Riboflavin kinase-like"/>
    <property type="match status" value="1"/>
</dbReference>
<evidence type="ECO:0000256" key="8">
    <source>
        <dbReference type="ARBA" id="ARBA00022777"/>
    </source>
</evidence>
<evidence type="ECO:0000256" key="10">
    <source>
        <dbReference type="ARBA" id="ARBA00022840"/>
    </source>
</evidence>
<dbReference type="InterPro" id="IPR002606">
    <property type="entry name" value="Riboflavin_kinase_bac"/>
</dbReference>
<dbReference type="EC" id="2.7.7.2" evidence="14"/>
<dbReference type="Proteomes" id="UP000217785">
    <property type="component" value="Unassembled WGS sequence"/>
</dbReference>
<dbReference type="EMBL" id="BDUF01000059">
    <property type="protein sequence ID" value="GAX90572.1"/>
    <property type="molecule type" value="Genomic_DNA"/>
</dbReference>
<proteinExistence type="inferred from homology"/>
<keyword evidence="11" id="KW-0511">Multifunctional enzyme</keyword>